<feature type="chain" id="PRO_5021920990" evidence="1">
    <location>
        <begin position="30"/>
        <end position="517"/>
    </location>
</feature>
<dbReference type="OrthoDB" id="253958at2"/>
<proteinExistence type="predicted"/>
<reference evidence="2 3" key="1">
    <citation type="submission" date="2019-02" db="EMBL/GenBank/DDBJ databases">
        <title>Deep-cultivation of Planctomycetes and their phenomic and genomic characterization uncovers novel biology.</title>
        <authorList>
            <person name="Wiegand S."/>
            <person name="Jogler M."/>
            <person name="Boedeker C."/>
            <person name="Pinto D."/>
            <person name="Vollmers J."/>
            <person name="Rivas-Marin E."/>
            <person name="Kohn T."/>
            <person name="Peeters S.H."/>
            <person name="Heuer A."/>
            <person name="Rast P."/>
            <person name="Oberbeckmann S."/>
            <person name="Bunk B."/>
            <person name="Jeske O."/>
            <person name="Meyerdierks A."/>
            <person name="Storesund J.E."/>
            <person name="Kallscheuer N."/>
            <person name="Luecker S."/>
            <person name="Lage O.M."/>
            <person name="Pohl T."/>
            <person name="Merkel B.J."/>
            <person name="Hornburger P."/>
            <person name="Mueller R.-W."/>
            <person name="Bruemmer F."/>
            <person name="Labrenz M."/>
            <person name="Spormann A.M."/>
            <person name="Op den Camp H."/>
            <person name="Overmann J."/>
            <person name="Amann R."/>
            <person name="Jetten M.S.M."/>
            <person name="Mascher T."/>
            <person name="Medema M.H."/>
            <person name="Devos D.P."/>
            <person name="Kaster A.-K."/>
            <person name="Ovreas L."/>
            <person name="Rohde M."/>
            <person name="Galperin M.Y."/>
            <person name="Jogler C."/>
        </authorList>
    </citation>
    <scope>NUCLEOTIDE SEQUENCE [LARGE SCALE GENOMIC DNA]</scope>
    <source>
        <strain evidence="2 3">Pan189</strain>
    </source>
</reference>
<dbReference type="EMBL" id="CP036268">
    <property type="protein sequence ID" value="QDT38201.1"/>
    <property type="molecule type" value="Genomic_DNA"/>
</dbReference>
<protein>
    <submittedName>
        <fullName evidence="2">Beta-propeller repeat protein</fullName>
    </submittedName>
</protein>
<keyword evidence="3" id="KW-1185">Reference proteome</keyword>
<dbReference type="AlphaFoldDB" id="A0A517R2X0"/>
<dbReference type="Gene3D" id="2.120.10.30">
    <property type="entry name" value="TolB, C-terminal domain"/>
    <property type="match status" value="1"/>
</dbReference>
<dbReference type="RefSeq" id="WP_145364261.1">
    <property type="nucleotide sequence ID" value="NZ_CP036268.1"/>
</dbReference>
<name>A0A517R2X0_9PLAN</name>
<evidence type="ECO:0000313" key="2">
    <source>
        <dbReference type="EMBL" id="QDT38201.1"/>
    </source>
</evidence>
<organism evidence="2 3">
    <name type="scientific">Stratiformator vulcanicus</name>
    <dbReference type="NCBI Taxonomy" id="2527980"/>
    <lineage>
        <taxon>Bacteria</taxon>
        <taxon>Pseudomonadati</taxon>
        <taxon>Planctomycetota</taxon>
        <taxon>Planctomycetia</taxon>
        <taxon>Planctomycetales</taxon>
        <taxon>Planctomycetaceae</taxon>
        <taxon>Stratiformator</taxon>
    </lineage>
</organism>
<dbReference type="PANTHER" id="PTHR35580">
    <property type="entry name" value="CELL SURFACE GLYCOPROTEIN (S-LAYER PROTEIN)-LIKE PROTEIN"/>
    <property type="match status" value="1"/>
</dbReference>
<dbReference type="KEGG" id="svp:Pan189_25910"/>
<dbReference type="PANTHER" id="PTHR35580:SF1">
    <property type="entry name" value="PHYTASE-LIKE DOMAIN-CONTAINING PROTEIN"/>
    <property type="match status" value="1"/>
</dbReference>
<sequence length="517" mass="54601" precursor="true">MRKRHCLIPIDCFVGLVSLAALGLSSASAEPADPFVFSTYYGGSNWDHARDVCADADGNVYIVGGTSSPDFPTTAGVVDRVFNQGGEFVGAHGDCDVLVVKFSADGRLLWSTFIGGPNYDRAYGVEVGPDGFIYVAGRAGPGFPTTKDVFQPDFSGSREIGFYGAQNAFVLKLRPDGTEIVWATYVGVGELCRDVAVDTDGSIFVPMSYTPNIDSFPDWMDRALQNSFQKKPAGDIDCGLVKIRNDGSAVSWASWLGGSGKDTQAACVRLDGHHRPVVSTNTTSSDMPTTDGAESRRLNGVADGFVAMFKADGSELVYGTYLGGSDRDWSVSTHQLEVDDDGHAYLSMGTMSADFPIRSGSTHKMLQGISDVAVVKLSTAGKILQNTLIGGSANDGADGIAVDEDGTVYFVGETGSRDFPVTENAFQKKHGGGKRGDGFVVKLSSDFETILYASYLGGPNDDNARSASLGPDGALLLTGAVNGPGWPTRNASQPKFAGTDNGRWANGDCIAAKLRLP</sequence>
<keyword evidence="1" id="KW-0732">Signal</keyword>
<accession>A0A517R2X0</accession>
<evidence type="ECO:0000256" key="1">
    <source>
        <dbReference type="SAM" id="SignalP"/>
    </source>
</evidence>
<dbReference type="SUPFAM" id="SSF101898">
    <property type="entry name" value="NHL repeat"/>
    <property type="match status" value="1"/>
</dbReference>
<feature type="signal peptide" evidence="1">
    <location>
        <begin position="1"/>
        <end position="29"/>
    </location>
</feature>
<dbReference type="Proteomes" id="UP000317318">
    <property type="component" value="Chromosome"/>
</dbReference>
<dbReference type="InterPro" id="IPR011042">
    <property type="entry name" value="6-blade_b-propeller_TolB-like"/>
</dbReference>
<gene>
    <name evidence="2" type="ORF">Pan189_25910</name>
</gene>
<evidence type="ECO:0000313" key="3">
    <source>
        <dbReference type="Proteomes" id="UP000317318"/>
    </source>
</evidence>
<dbReference type="InterPro" id="IPR052918">
    <property type="entry name" value="Motility_Chemotaxis_Reg"/>
</dbReference>